<keyword evidence="2" id="KW-0479">Metal-binding</keyword>
<dbReference type="PROSITE" id="PS50157">
    <property type="entry name" value="ZINC_FINGER_C2H2_2"/>
    <property type="match status" value="2"/>
</dbReference>
<dbReference type="GO" id="GO:0006357">
    <property type="term" value="P:regulation of transcription by RNA polymerase II"/>
    <property type="evidence" value="ECO:0007669"/>
    <property type="project" value="TreeGrafter"/>
</dbReference>
<dbReference type="PANTHER" id="PTHR46179">
    <property type="entry name" value="ZINC FINGER PROTEIN"/>
    <property type="match status" value="1"/>
</dbReference>
<dbReference type="InterPro" id="IPR036236">
    <property type="entry name" value="Znf_C2H2_sf"/>
</dbReference>
<dbReference type="EMBL" id="CAJMXA010002085">
    <property type="protein sequence ID" value="CAE6475379.1"/>
    <property type="molecule type" value="Genomic_DNA"/>
</dbReference>
<keyword evidence="4" id="KW-0862">Zinc</keyword>
<evidence type="ECO:0000259" key="10">
    <source>
        <dbReference type="PROSITE" id="PS50157"/>
    </source>
</evidence>
<dbReference type="InterPro" id="IPR051061">
    <property type="entry name" value="Zinc_finger_trans_reg"/>
</dbReference>
<comment type="caution">
    <text evidence="11">The sequence shown here is derived from an EMBL/GenBank/DDBJ whole genome shotgun (WGS) entry which is preliminary data.</text>
</comment>
<keyword evidence="5" id="KW-0805">Transcription regulation</keyword>
<dbReference type="PANTHER" id="PTHR46179:SF13">
    <property type="entry name" value="C2H2-TYPE DOMAIN-CONTAINING PROTEIN"/>
    <property type="match status" value="1"/>
</dbReference>
<feature type="compositionally biased region" description="Polar residues" evidence="9">
    <location>
        <begin position="364"/>
        <end position="373"/>
    </location>
</feature>
<feature type="region of interest" description="Disordered" evidence="9">
    <location>
        <begin position="338"/>
        <end position="398"/>
    </location>
</feature>
<evidence type="ECO:0000256" key="9">
    <source>
        <dbReference type="SAM" id="MobiDB-lite"/>
    </source>
</evidence>
<dbReference type="Pfam" id="PF00096">
    <property type="entry name" value="zf-C2H2"/>
    <property type="match status" value="2"/>
</dbReference>
<organism evidence="11 12">
    <name type="scientific">Rhizoctonia solani</name>
    <dbReference type="NCBI Taxonomy" id="456999"/>
    <lineage>
        <taxon>Eukaryota</taxon>
        <taxon>Fungi</taxon>
        <taxon>Dikarya</taxon>
        <taxon>Basidiomycota</taxon>
        <taxon>Agaricomycotina</taxon>
        <taxon>Agaricomycetes</taxon>
        <taxon>Cantharellales</taxon>
        <taxon>Ceratobasidiaceae</taxon>
        <taxon>Rhizoctonia</taxon>
    </lineage>
</organism>
<evidence type="ECO:0000256" key="1">
    <source>
        <dbReference type="ARBA" id="ARBA00004123"/>
    </source>
</evidence>
<name>A0A8H3C6Z3_9AGAM</name>
<evidence type="ECO:0000256" key="3">
    <source>
        <dbReference type="ARBA" id="ARBA00022771"/>
    </source>
</evidence>
<evidence type="ECO:0000256" key="4">
    <source>
        <dbReference type="ARBA" id="ARBA00022833"/>
    </source>
</evidence>
<dbReference type="GO" id="GO:0005634">
    <property type="term" value="C:nucleus"/>
    <property type="evidence" value="ECO:0007669"/>
    <property type="project" value="UniProtKB-SubCell"/>
</dbReference>
<accession>A0A8H3C6Z3</accession>
<reference evidence="11" key="1">
    <citation type="submission" date="2021-01" db="EMBL/GenBank/DDBJ databases">
        <authorList>
            <person name="Kaushik A."/>
        </authorList>
    </citation>
    <scope>NUCLEOTIDE SEQUENCE</scope>
    <source>
        <strain evidence="11">AG6-10EEA</strain>
    </source>
</reference>
<dbReference type="AlphaFoldDB" id="A0A8H3C6Z3"/>
<dbReference type="InterPro" id="IPR013087">
    <property type="entry name" value="Znf_C2H2_type"/>
</dbReference>
<keyword evidence="3 8" id="KW-0863">Zinc-finger</keyword>
<dbReference type="PROSITE" id="PS00028">
    <property type="entry name" value="ZINC_FINGER_C2H2_1"/>
    <property type="match status" value="2"/>
</dbReference>
<dbReference type="SUPFAM" id="SSF57667">
    <property type="entry name" value="beta-beta-alpha zinc fingers"/>
    <property type="match status" value="1"/>
</dbReference>
<evidence type="ECO:0000256" key="8">
    <source>
        <dbReference type="PROSITE-ProRule" id="PRU00042"/>
    </source>
</evidence>
<evidence type="ECO:0000313" key="11">
    <source>
        <dbReference type="EMBL" id="CAE6475379.1"/>
    </source>
</evidence>
<dbReference type="SMART" id="SM00355">
    <property type="entry name" value="ZnF_C2H2"/>
    <property type="match status" value="2"/>
</dbReference>
<evidence type="ECO:0000256" key="6">
    <source>
        <dbReference type="ARBA" id="ARBA00023163"/>
    </source>
</evidence>
<dbReference type="Gene3D" id="3.30.160.60">
    <property type="entry name" value="Classic Zinc Finger"/>
    <property type="match status" value="2"/>
</dbReference>
<dbReference type="GO" id="GO:0008270">
    <property type="term" value="F:zinc ion binding"/>
    <property type="evidence" value="ECO:0007669"/>
    <property type="project" value="UniProtKB-KW"/>
</dbReference>
<feature type="region of interest" description="Disordered" evidence="9">
    <location>
        <begin position="93"/>
        <end position="121"/>
    </location>
</feature>
<evidence type="ECO:0000256" key="5">
    <source>
        <dbReference type="ARBA" id="ARBA00023015"/>
    </source>
</evidence>
<feature type="domain" description="C2H2-type" evidence="10">
    <location>
        <begin position="432"/>
        <end position="461"/>
    </location>
</feature>
<gene>
    <name evidence="11" type="ORF">RDB_LOCUS80578</name>
</gene>
<feature type="region of interest" description="Disordered" evidence="9">
    <location>
        <begin position="285"/>
        <end position="317"/>
    </location>
</feature>
<dbReference type="Proteomes" id="UP000663853">
    <property type="component" value="Unassembled WGS sequence"/>
</dbReference>
<proteinExistence type="predicted"/>
<evidence type="ECO:0000313" key="12">
    <source>
        <dbReference type="Proteomes" id="UP000663853"/>
    </source>
</evidence>
<feature type="domain" description="C2H2-type" evidence="10">
    <location>
        <begin position="403"/>
        <end position="430"/>
    </location>
</feature>
<feature type="compositionally biased region" description="Polar residues" evidence="9">
    <location>
        <begin position="383"/>
        <end position="395"/>
    </location>
</feature>
<feature type="compositionally biased region" description="Polar residues" evidence="9">
    <location>
        <begin position="338"/>
        <end position="357"/>
    </location>
</feature>
<protein>
    <recommendedName>
        <fullName evidence="10">C2H2-type domain-containing protein</fullName>
    </recommendedName>
</protein>
<comment type="subcellular location">
    <subcellularLocation>
        <location evidence="1">Nucleus</location>
    </subcellularLocation>
</comment>
<evidence type="ECO:0000256" key="2">
    <source>
        <dbReference type="ARBA" id="ARBA00022723"/>
    </source>
</evidence>
<keyword evidence="7" id="KW-0539">Nucleus</keyword>
<evidence type="ECO:0000256" key="7">
    <source>
        <dbReference type="ARBA" id="ARBA00023242"/>
    </source>
</evidence>
<keyword evidence="6" id="KW-0804">Transcription</keyword>
<sequence>MSLLSRFKVPAYFSKTKPISFKHGSSMVVGMGGRSHETPKFSCLAILDDAYNATEAIFFKLWEVGLRIGVTKRNPTGGAGEAGWRHTDISTRKSRQYRGTPTTAPHEIMGPPPHRQRRSAPRRLIRARASSQIHPYQPENIENSLGGVDLEPSRFEDPFNPFTSTGLDNHFGDLGSISEDAFWLEQGLGSEPLQGPELNNGWLGIPPDVPESSLGLPLLQTQYHNDGDSAVQQLVNVPYSPVPLHIGSQSREYEAGWSAGFVAGCALISQMLGISLGTFRMQPDPTGYPQAQHLPSIPIATPLPSDDAPPAQPWSATSLDNTSVCALSSHLPQNLVAETNGSQTHPSAVPDTSQVNAGNEVPNDFQNSATPASHVTAPEPSVRASTSSDSTQILQHGQDKKKHRCNLCGKTFHKKYQLGDHMNRHRGQPKAYSCDSPGCGKLFTNRANMRRHQKIHEASTTPDSNNSTQE</sequence>